<evidence type="ECO:0000313" key="6">
    <source>
        <dbReference type="Proteomes" id="UP001073227"/>
    </source>
</evidence>
<dbReference type="PANTHER" id="PTHR43537:SF41">
    <property type="entry name" value="TRANSCRIPTIONAL REGULATORY PROTEIN"/>
    <property type="match status" value="1"/>
</dbReference>
<dbReference type="SMART" id="SM00345">
    <property type="entry name" value="HTH_GNTR"/>
    <property type="match status" value="1"/>
</dbReference>
<dbReference type="Proteomes" id="UP001073227">
    <property type="component" value="Unassembled WGS sequence"/>
</dbReference>
<comment type="caution">
    <text evidence="5">The sequence shown here is derived from an EMBL/GenBank/DDBJ whole genome shotgun (WGS) entry which is preliminary data.</text>
</comment>
<accession>A0ABT3Z7C2</accession>
<keyword evidence="2" id="KW-0238">DNA-binding</keyword>
<sequence length="219" mass="24051">MKLNAVDISKSASAASIVFDALRTAIIDGELEDGAPLRQDEIAKLFNTSRIPVREAITMLEQQGLVVTRRYKGATVAGLSPDEASEIFDFRALLEGSVIEAAVPKMSRETLQSARACLEAFSQSSDPMSWGALNRKFHYELYKDSGLSYHLQIINNALDRIDRYLRAQILMSNGMERANAEHLAILAACESGRAKDAAELTRRHILGAKTTLLDALNAK</sequence>
<dbReference type="Pfam" id="PF00392">
    <property type="entry name" value="GntR"/>
    <property type="match status" value="1"/>
</dbReference>
<evidence type="ECO:0000259" key="4">
    <source>
        <dbReference type="PROSITE" id="PS50949"/>
    </source>
</evidence>
<dbReference type="InterPro" id="IPR036388">
    <property type="entry name" value="WH-like_DNA-bd_sf"/>
</dbReference>
<dbReference type="InterPro" id="IPR000524">
    <property type="entry name" value="Tscrpt_reg_HTH_GntR"/>
</dbReference>
<dbReference type="RefSeq" id="WP_267653250.1">
    <property type="nucleotide sequence ID" value="NZ_JAOVZR010000001.1"/>
</dbReference>
<evidence type="ECO:0000256" key="1">
    <source>
        <dbReference type="ARBA" id="ARBA00023015"/>
    </source>
</evidence>
<name>A0ABT3Z7C2_9HYPH</name>
<dbReference type="EMBL" id="JAOVZR010000001">
    <property type="protein sequence ID" value="MCY0147653.1"/>
    <property type="molecule type" value="Genomic_DNA"/>
</dbReference>
<dbReference type="CDD" id="cd07377">
    <property type="entry name" value="WHTH_GntR"/>
    <property type="match status" value="1"/>
</dbReference>
<dbReference type="SUPFAM" id="SSF46785">
    <property type="entry name" value="Winged helix' DNA-binding domain"/>
    <property type="match status" value="1"/>
</dbReference>
<keyword evidence="6" id="KW-1185">Reference proteome</keyword>
<dbReference type="PROSITE" id="PS50949">
    <property type="entry name" value="HTH_GNTR"/>
    <property type="match status" value="1"/>
</dbReference>
<dbReference type="Pfam" id="PF07729">
    <property type="entry name" value="FCD"/>
    <property type="match status" value="1"/>
</dbReference>
<dbReference type="PANTHER" id="PTHR43537">
    <property type="entry name" value="TRANSCRIPTIONAL REGULATOR, GNTR FAMILY"/>
    <property type="match status" value="1"/>
</dbReference>
<evidence type="ECO:0000256" key="3">
    <source>
        <dbReference type="ARBA" id="ARBA00023163"/>
    </source>
</evidence>
<protein>
    <submittedName>
        <fullName evidence="5">GntR family transcriptional regulator</fullName>
    </submittedName>
</protein>
<feature type="domain" description="HTH gntR-type" evidence="4">
    <location>
        <begin position="12"/>
        <end position="79"/>
    </location>
</feature>
<dbReference type="Gene3D" id="1.20.120.530">
    <property type="entry name" value="GntR ligand-binding domain-like"/>
    <property type="match status" value="1"/>
</dbReference>
<keyword evidence="1" id="KW-0805">Transcription regulation</keyword>
<keyword evidence="3" id="KW-0804">Transcription</keyword>
<dbReference type="InterPro" id="IPR011711">
    <property type="entry name" value="GntR_C"/>
</dbReference>
<evidence type="ECO:0000256" key="2">
    <source>
        <dbReference type="ARBA" id="ARBA00023125"/>
    </source>
</evidence>
<dbReference type="SUPFAM" id="SSF48008">
    <property type="entry name" value="GntR ligand-binding domain-like"/>
    <property type="match status" value="1"/>
</dbReference>
<dbReference type="InterPro" id="IPR036390">
    <property type="entry name" value="WH_DNA-bd_sf"/>
</dbReference>
<organism evidence="5 6">
    <name type="scientific">Hoeflea algicola</name>
    <dbReference type="NCBI Taxonomy" id="2983763"/>
    <lineage>
        <taxon>Bacteria</taxon>
        <taxon>Pseudomonadati</taxon>
        <taxon>Pseudomonadota</taxon>
        <taxon>Alphaproteobacteria</taxon>
        <taxon>Hyphomicrobiales</taxon>
        <taxon>Rhizobiaceae</taxon>
        <taxon>Hoeflea</taxon>
    </lineage>
</organism>
<dbReference type="SMART" id="SM00895">
    <property type="entry name" value="FCD"/>
    <property type="match status" value="1"/>
</dbReference>
<dbReference type="InterPro" id="IPR008920">
    <property type="entry name" value="TF_FadR/GntR_C"/>
</dbReference>
<reference evidence="5" key="1">
    <citation type="submission" date="2022-10" db="EMBL/GenBank/DDBJ databases">
        <title>Hoeflea sp. G2-23, isolated from marine algae.</title>
        <authorList>
            <person name="Kristyanto S."/>
            <person name="Kim J.M."/>
            <person name="Jeon C.O."/>
        </authorList>
    </citation>
    <scope>NUCLEOTIDE SEQUENCE</scope>
    <source>
        <strain evidence="5">G2-23</strain>
    </source>
</reference>
<evidence type="ECO:0000313" key="5">
    <source>
        <dbReference type="EMBL" id="MCY0147653.1"/>
    </source>
</evidence>
<proteinExistence type="predicted"/>
<gene>
    <name evidence="5" type="ORF">OEG84_07975</name>
</gene>
<dbReference type="Gene3D" id="1.10.10.10">
    <property type="entry name" value="Winged helix-like DNA-binding domain superfamily/Winged helix DNA-binding domain"/>
    <property type="match status" value="1"/>
</dbReference>